<organism evidence="1 2">
    <name type="scientific">Ambrosiozyma monospora</name>
    <name type="common">Yeast</name>
    <name type="synonym">Endomycopsis monosporus</name>
    <dbReference type="NCBI Taxonomy" id="43982"/>
    <lineage>
        <taxon>Eukaryota</taxon>
        <taxon>Fungi</taxon>
        <taxon>Dikarya</taxon>
        <taxon>Ascomycota</taxon>
        <taxon>Saccharomycotina</taxon>
        <taxon>Pichiomycetes</taxon>
        <taxon>Pichiales</taxon>
        <taxon>Pichiaceae</taxon>
        <taxon>Ambrosiozyma</taxon>
    </lineage>
</organism>
<evidence type="ECO:0000313" key="1">
    <source>
        <dbReference type="EMBL" id="GME82597.1"/>
    </source>
</evidence>
<dbReference type="Proteomes" id="UP001165064">
    <property type="component" value="Unassembled WGS sequence"/>
</dbReference>
<gene>
    <name evidence="1" type="ORF">Amon02_000561500</name>
</gene>
<sequence>MLFTTTNHPQTDGQSERTIRTLNQLLRAYCQRDIHNWDKMLFAFEFAYNSTVHEATKAIPFFVDLGFVPDGPSFVSGMSVNRFSPAGDEFVNNLRATLSQVQDALVESQKRAEGVVNKHRSPVDYKSTS</sequence>
<keyword evidence="2" id="KW-1185">Reference proteome</keyword>
<proteinExistence type="predicted"/>
<protein>
    <submittedName>
        <fullName evidence="1">Unnamed protein product</fullName>
    </submittedName>
</protein>
<reference evidence="1" key="1">
    <citation type="submission" date="2023-04" db="EMBL/GenBank/DDBJ databases">
        <title>Ambrosiozyma monospora NBRC 10751.</title>
        <authorList>
            <person name="Ichikawa N."/>
            <person name="Sato H."/>
            <person name="Tonouchi N."/>
        </authorList>
    </citation>
    <scope>NUCLEOTIDE SEQUENCE</scope>
    <source>
        <strain evidence="1">NBRC 10751</strain>
    </source>
</reference>
<accession>A0ACB5T6J5</accession>
<evidence type="ECO:0000313" key="2">
    <source>
        <dbReference type="Proteomes" id="UP001165064"/>
    </source>
</evidence>
<dbReference type="EMBL" id="BSXS01004199">
    <property type="protein sequence ID" value="GME82597.1"/>
    <property type="molecule type" value="Genomic_DNA"/>
</dbReference>
<name>A0ACB5T6J5_AMBMO</name>
<comment type="caution">
    <text evidence="1">The sequence shown here is derived from an EMBL/GenBank/DDBJ whole genome shotgun (WGS) entry which is preliminary data.</text>
</comment>